<protein>
    <submittedName>
        <fullName evidence="1">Uncharacterized protein</fullName>
    </submittedName>
</protein>
<evidence type="ECO:0000313" key="1">
    <source>
        <dbReference type="EMBL" id="OAX36365.1"/>
    </source>
</evidence>
<organism evidence="1 2">
    <name type="scientific">Rhizopogon vinicolor AM-OR11-026</name>
    <dbReference type="NCBI Taxonomy" id="1314800"/>
    <lineage>
        <taxon>Eukaryota</taxon>
        <taxon>Fungi</taxon>
        <taxon>Dikarya</taxon>
        <taxon>Basidiomycota</taxon>
        <taxon>Agaricomycotina</taxon>
        <taxon>Agaricomycetes</taxon>
        <taxon>Agaricomycetidae</taxon>
        <taxon>Boletales</taxon>
        <taxon>Suillineae</taxon>
        <taxon>Rhizopogonaceae</taxon>
        <taxon>Rhizopogon</taxon>
    </lineage>
</organism>
<name>A0A1B7MUV5_9AGAM</name>
<gene>
    <name evidence="1" type="ORF">K503DRAFT_802095</name>
</gene>
<keyword evidence="2" id="KW-1185">Reference proteome</keyword>
<accession>A0A1B7MUV5</accession>
<evidence type="ECO:0000313" key="2">
    <source>
        <dbReference type="Proteomes" id="UP000092154"/>
    </source>
</evidence>
<reference evidence="1 2" key="1">
    <citation type="submission" date="2016-06" db="EMBL/GenBank/DDBJ databases">
        <title>Comparative genomics of the ectomycorrhizal sister species Rhizopogon vinicolor and Rhizopogon vesiculosus (Basidiomycota: Boletales) reveals a divergence of the mating type B locus.</title>
        <authorList>
            <consortium name="DOE Joint Genome Institute"/>
            <person name="Mujic A.B."/>
            <person name="Kuo A."/>
            <person name="Tritt A."/>
            <person name="Lipzen A."/>
            <person name="Chen C."/>
            <person name="Johnson J."/>
            <person name="Sharma A."/>
            <person name="Barry K."/>
            <person name="Grigoriev I.V."/>
            <person name="Spatafora J.W."/>
        </authorList>
    </citation>
    <scope>NUCLEOTIDE SEQUENCE [LARGE SCALE GENOMIC DNA]</scope>
    <source>
        <strain evidence="1 2">AM-OR11-026</strain>
    </source>
</reference>
<dbReference type="InParanoid" id="A0A1B7MUV5"/>
<dbReference type="EMBL" id="KV448422">
    <property type="protein sequence ID" value="OAX36365.1"/>
    <property type="molecule type" value="Genomic_DNA"/>
</dbReference>
<proteinExistence type="predicted"/>
<dbReference type="OrthoDB" id="3269685at2759"/>
<sequence length="105" mass="11804">MSHLLDNDDVLLLTAIGTAKIERTPSSAPYMTSDTSPKITRAHLKEYHNLMILSWLLTVPPKHWKESWQELKTCKTGFAAVAINEDTVKAAAKETPPRNLYNDVI</sequence>
<dbReference type="AlphaFoldDB" id="A0A1B7MUV5"/>
<dbReference type="Proteomes" id="UP000092154">
    <property type="component" value="Unassembled WGS sequence"/>
</dbReference>